<evidence type="ECO:0000313" key="2">
    <source>
        <dbReference type="EMBL" id="PXF22134.1"/>
    </source>
</evidence>
<organism evidence="2 3">
    <name type="scientific">Candidatus Thalassarchaeum betae</name>
    <dbReference type="NCBI Taxonomy" id="2599289"/>
    <lineage>
        <taxon>Archaea</taxon>
        <taxon>Methanobacteriati</taxon>
        <taxon>Thermoplasmatota</taxon>
        <taxon>Candidatus Poseidoniia</taxon>
        <taxon>Candidatus Poseidoniales</taxon>
        <taxon>Candidatus Thalassarchaeaceae</taxon>
        <taxon>Candidatus Thalassarchaeum</taxon>
    </lineage>
</organism>
<dbReference type="Gene3D" id="3.40.50.150">
    <property type="entry name" value="Vaccinia Virus protein VP39"/>
    <property type="match status" value="1"/>
</dbReference>
<dbReference type="Pfam" id="PF08242">
    <property type="entry name" value="Methyltransf_12"/>
    <property type="match status" value="1"/>
</dbReference>
<comment type="caution">
    <text evidence="2">The sequence shown here is derived from an EMBL/GenBank/DDBJ whole genome shotgun (WGS) entry which is preliminary data.</text>
</comment>
<dbReference type="InterPro" id="IPR029063">
    <property type="entry name" value="SAM-dependent_MTases_sf"/>
</dbReference>
<reference evidence="2 3" key="1">
    <citation type="journal article" date="2015" name="Nat. Commun.">
        <title>Genomic and transcriptomic evidence for scavenging of diverse organic compounds by widespread deep-sea archaea.</title>
        <authorList>
            <person name="Li M."/>
            <person name="Baker B.J."/>
            <person name="Anantharaman K."/>
            <person name="Jain S."/>
            <person name="Breier J.A."/>
            <person name="Dick G.J."/>
        </authorList>
    </citation>
    <scope>NUCLEOTIDE SEQUENCE [LARGE SCALE GENOMIC DNA]</scope>
    <source>
        <strain evidence="2">Cayman_51_deep</strain>
    </source>
</reference>
<accession>A0A2V3HSM1</accession>
<dbReference type="Proteomes" id="UP000248161">
    <property type="component" value="Unassembled WGS sequence"/>
</dbReference>
<dbReference type="EMBL" id="PSPG01000003">
    <property type="protein sequence ID" value="PXF22134.1"/>
    <property type="molecule type" value="Genomic_DNA"/>
</dbReference>
<dbReference type="GO" id="GO:0008168">
    <property type="term" value="F:methyltransferase activity"/>
    <property type="evidence" value="ECO:0007669"/>
    <property type="project" value="UniProtKB-KW"/>
</dbReference>
<dbReference type="CDD" id="cd02440">
    <property type="entry name" value="AdoMet_MTases"/>
    <property type="match status" value="1"/>
</dbReference>
<evidence type="ECO:0000313" key="3">
    <source>
        <dbReference type="Proteomes" id="UP000248161"/>
    </source>
</evidence>
<proteinExistence type="predicted"/>
<sequence length="286" mass="32418">MAWRPAPPPADDEEAIRENLESWDAMAHLHAQGSGAEFYRIEQWLAGESKLSPWEIEEIGRVGGKSLLHMQCHIGTDTLSWAREGARVTGLDFSPNAIAEAERFARILRIDDARFVVSRVRDAVEALNGEQFDILYTGRGALCWLPDLGEWARVCSALLKQGGVLYLEESTPMVNILDVEEGPDGPRLVPKYDLFNEGPISEVGEGSYATAEADIERTTHCWEYRYDTIINALLENGFRIDFLNERDEHFFAPWPDLFEPTRPNHWRLKEGHVPIPLSFTLKATRL</sequence>
<dbReference type="SUPFAM" id="SSF53335">
    <property type="entry name" value="S-adenosyl-L-methionine-dependent methyltransferases"/>
    <property type="match status" value="1"/>
</dbReference>
<keyword evidence="2" id="KW-0808">Transferase</keyword>
<evidence type="ECO:0000259" key="1">
    <source>
        <dbReference type="Pfam" id="PF08242"/>
    </source>
</evidence>
<protein>
    <submittedName>
        <fullName evidence="2">SAM-dependent methyltransferase</fullName>
    </submittedName>
</protein>
<dbReference type="AlphaFoldDB" id="A0A2V3HSM1"/>
<name>A0A2V3HSM1_9ARCH</name>
<dbReference type="InterPro" id="IPR013217">
    <property type="entry name" value="Methyltransf_12"/>
</dbReference>
<feature type="domain" description="Methyltransferase type 12" evidence="1">
    <location>
        <begin position="68"/>
        <end position="165"/>
    </location>
</feature>
<dbReference type="RefSeq" id="WP_338170742.1">
    <property type="nucleotide sequence ID" value="NZ_JAKUUN010000011.1"/>
</dbReference>
<gene>
    <name evidence="2" type="ORF">CXX69_01720</name>
</gene>
<keyword evidence="2" id="KW-0489">Methyltransferase</keyword>
<dbReference type="GO" id="GO:0032259">
    <property type="term" value="P:methylation"/>
    <property type="evidence" value="ECO:0007669"/>
    <property type="project" value="UniProtKB-KW"/>
</dbReference>